<dbReference type="Proteomes" id="UP001596287">
    <property type="component" value="Unassembled WGS sequence"/>
</dbReference>
<sequence>MSKISTKINFKLWLEFEEVDPNNWDIENEFCNIHVDLEDGRHYGINVWTYKFLKTAIDKDKKSGQNLSGLYQKPPDLFVKELTRECIQQTIEDLLKIDDLEKVLNSSIYEKQQQK</sequence>
<organism evidence="1 2">
    <name type="scientific">Flavobacterium qiangtangense</name>
    <dbReference type="NCBI Taxonomy" id="1442595"/>
    <lineage>
        <taxon>Bacteria</taxon>
        <taxon>Pseudomonadati</taxon>
        <taxon>Bacteroidota</taxon>
        <taxon>Flavobacteriia</taxon>
        <taxon>Flavobacteriales</taxon>
        <taxon>Flavobacteriaceae</taxon>
        <taxon>Flavobacterium</taxon>
    </lineage>
</organism>
<protein>
    <recommendedName>
        <fullName evidence="3">Phage protein</fullName>
    </recommendedName>
</protein>
<keyword evidence="2" id="KW-1185">Reference proteome</keyword>
<evidence type="ECO:0000313" key="2">
    <source>
        <dbReference type="Proteomes" id="UP001596287"/>
    </source>
</evidence>
<evidence type="ECO:0008006" key="3">
    <source>
        <dbReference type="Google" id="ProtNLM"/>
    </source>
</evidence>
<evidence type="ECO:0000313" key="1">
    <source>
        <dbReference type="EMBL" id="MFC6096336.1"/>
    </source>
</evidence>
<dbReference type="EMBL" id="JBHSQB010000005">
    <property type="protein sequence ID" value="MFC6096336.1"/>
    <property type="molecule type" value="Genomic_DNA"/>
</dbReference>
<proteinExistence type="predicted"/>
<gene>
    <name evidence="1" type="ORF">ACFPVY_06720</name>
</gene>
<reference evidence="2" key="1">
    <citation type="journal article" date="2019" name="Int. J. Syst. Evol. Microbiol.">
        <title>The Global Catalogue of Microorganisms (GCM) 10K type strain sequencing project: providing services to taxonomists for standard genome sequencing and annotation.</title>
        <authorList>
            <consortium name="The Broad Institute Genomics Platform"/>
            <consortium name="The Broad Institute Genome Sequencing Center for Infectious Disease"/>
            <person name="Wu L."/>
            <person name="Ma J."/>
        </authorList>
    </citation>
    <scope>NUCLEOTIDE SEQUENCE [LARGE SCALE GENOMIC DNA]</scope>
    <source>
        <strain evidence="2">CCUG 49679</strain>
    </source>
</reference>
<name>A0ABW1PL37_9FLAO</name>
<dbReference type="RefSeq" id="WP_379791204.1">
    <property type="nucleotide sequence ID" value="NZ_JBHSQB010000005.1"/>
</dbReference>
<comment type="caution">
    <text evidence="1">The sequence shown here is derived from an EMBL/GenBank/DDBJ whole genome shotgun (WGS) entry which is preliminary data.</text>
</comment>
<accession>A0ABW1PL37</accession>